<sequence>MQPLAHWRGCLQPPGEGEPISTLELLRPLESHLSPPSVSRLSLSSVVITGVRHYQRLPFHALWTSLERATVAAFQVFLTFDRIQLWLHAVSQYRRLLSEIHVIFLTFLENAGIPKSAIDDFKSSRLVFSSVKPTIGPNGSSIAGCSRKKSKLKSSDNSLDPECGLIMSRSAI</sequence>
<accession>A0A6A6I6B9</accession>
<dbReference type="EMBL" id="ML987200">
    <property type="protein sequence ID" value="KAF2245492.1"/>
    <property type="molecule type" value="Genomic_DNA"/>
</dbReference>
<dbReference type="AlphaFoldDB" id="A0A6A6I6B9"/>
<dbReference type="GeneID" id="54589560"/>
<name>A0A6A6I6B9_9PLEO</name>
<evidence type="ECO:0000313" key="1">
    <source>
        <dbReference type="EMBL" id="KAF2245492.1"/>
    </source>
</evidence>
<dbReference type="Proteomes" id="UP000800094">
    <property type="component" value="Unassembled WGS sequence"/>
</dbReference>
<protein>
    <submittedName>
        <fullName evidence="1">Uncharacterized protein</fullName>
    </submittedName>
</protein>
<organism evidence="1 2">
    <name type="scientific">Trematosphaeria pertusa</name>
    <dbReference type="NCBI Taxonomy" id="390896"/>
    <lineage>
        <taxon>Eukaryota</taxon>
        <taxon>Fungi</taxon>
        <taxon>Dikarya</taxon>
        <taxon>Ascomycota</taxon>
        <taxon>Pezizomycotina</taxon>
        <taxon>Dothideomycetes</taxon>
        <taxon>Pleosporomycetidae</taxon>
        <taxon>Pleosporales</taxon>
        <taxon>Massarineae</taxon>
        <taxon>Trematosphaeriaceae</taxon>
        <taxon>Trematosphaeria</taxon>
    </lineage>
</organism>
<reference evidence="1" key="1">
    <citation type="journal article" date="2020" name="Stud. Mycol.">
        <title>101 Dothideomycetes genomes: a test case for predicting lifestyles and emergence of pathogens.</title>
        <authorList>
            <person name="Haridas S."/>
            <person name="Albert R."/>
            <person name="Binder M."/>
            <person name="Bloem J."/>
            <person name="Labutti K."/>
            <person name="Salamov A."/>
            <person name="Andreopoulos B."/>
            <person name="Baker S."/>
            <person name="Barry K."/>
            <person name="Bills G."/>
            <person name="Bluhm B."/>
            <person name="Cannon C."/>
            <person name="Castanera R."/>
            <person name="Culley D."/>
            <person name="Daum C."/>
            <person name="Ezra D."/>
            <person name="Gonzalez J."/>
            <person name="Henrissat B."/>
            <person name="Kuo A."/>
            <person name="Liang C."/>
            <person name="Lipzen A."/>
            <person name="Lutzoni F."/>
            <person name="Magnuson J."/>
            <person name="Mondo S."/>
            <person name="Nolan M."/>
            <person name="Ohm R."/>
            <person name="Pangilinan J."/>
            <person name="Park H.-J."/>
            <person name="Ramirez L."/>
            <person name="Alfaro M."/>
            <person name="Sun H."/>
            <person name="Tritt A."/>
            <person name="Yoshinaga Y."/>
            <person name="Zwiers L.-H."/>
            <person name="Turgeon B."/>
            <person name="Goodwin S."/>
            <person name="Spatafora J."/>
            <person name="Crous P."/>
            <person name="Grigoriev I."/>
        </authorList>
    </citation>
    <scope>NUCLEOTIDE SEQUENCE</scope>
    <source>
        <strain evidence="1">CBS 122368</strain>
    </source>
</reference>
<dbReference type="RefSeq" id="XP_033680496.1">
    <property type="nucleotide sequence ID" value="XM_033836230.1"/>
</dbReference>
<proteinExistence type="predicted"/>
<evidence type="ECO:0000313" key="2">
    <source>
        <dbReference type="Proteomes" id="UP000800094"/>
    </source>
</evidence>
<keyword evidence="2" id="KW-1185">Reference proteome</keyword>
<gene>
    <name evidence="1" type="ORF">BU26DRAFT_70017</name>
</gene>